<feature type="domain" description="HTH luxR-type" evidence="1">
    <location>
        <begin position="210"/>
        <end position="267"/>
    </location>
</feature>
<dbReference type="GO" id="GO:0006355">
    <property type="term" value="P:regulation of DNA-templated transcription"/>
    <property type="evidence" value="ECO:0007669"/>
    <property type="project" value="InterPro"/>
</dbReference>
<name>A0A3S8U9R5_9RHOB</name>
<dbReference type="InterPro" id="IPR016032">
    <property type="entry name" value="Sig_transdc_resp-reg_C-effctor"/>
</dbReference>
<dbReference type="RefSeq" id="WP_125326491.1">
    <property type="nucleotide sequence ID" value="NZ_CP034328.1"/>
</dbReference>
<evidence type="ECO:0000313" key="2">
    <source>
        <dbReference type="EMBL" id="AZL60299.1"/>
    </source>
</evidence>
<accession>A0A3S8U9R5</accession>
<dbReference type="SUPFAM" id="SSF53474">
    <property type="entry name" value="alpha/beta-Hydrolases"/>
    <property type="match status" value="1"/>
</dbReference>
<sequence length="590" mass="64532">MTETRPPTRPQTSAAFTNRDHRAEIVERLYDVAVDPIRLEELLEVWEGRAAALRVGPVESAIQLEDPEIEAHLERATVFLDRFDASQQAQGSRTVLADITRSAAFLSDGGTRLAGCNRAAVLAFGVAEGGAFADLPFDAEDRVLLSDAIRRVAARKAEKVVTLRIRSMTTGSPVILRVSPVEGSSARPLALVVSTELVWPEGFEVTVQEAFGLTAAEVEIVRGVTLGLPLRDIAEARGRSVETVRTQVRSVLAKTETHSQSELVRVVLGLMDVALIPVQADPALPPRGALERRALREIRGTDGRRLTWIEFGDPRGRPVLYMHLDFGLIRWPATAERAAAARGLRIIVPVRAGYGRTDPLPREVDHLAGVTRDYAAVLDHLGLKGAVAVPLGADLRFAMNLSIQRPDLVRAIVGAACQLPLRSAAQYDRMDKWQRFILANARYAPKVLPFLVQAGFSLARRLGKEAFFRQVNGGSAADMETFDRPEVRAAVLEGSDICMTAKWSAHAAFTAECIGSEKDWSDVVRAVRVPVLLLQGDQDPQSPVATIRELAAEYPQLEVRFLPGTGQLLFMAEWPQVLDAVEHMARSDVA</sequence>
<dbReference type="EMBL" id="CP034328">
    <property type="protein sequence ID" value="AZL60299.1"/>
    <property type="molecule type" value="Genomic_DNA"/>
</dbReference>
<dbReference type="Gene3D" id="1.10.10.10">
    <property type="entry name" value="Winged helix-like DNA-binding domain superfamily/Winged helix DNA-binding domain"/>
    <property type="match status" value="1"/>
</dbReference>
<dbReference type="SUPFAM" id="SSF46894">
    <property type="entry name" value="C-terminal effector domain of the bipartite response regulators"/>
    <property type="match status" value="1"/>
</dbReference>
<dbReference type="InterPro" id="IPR050471">
    <property type="entry name" value="AB_hydrolase"/>
</dbReference>
<evidence type="ECO:0000313" key="3">
    <source>
        <dbReference type="Proteomes" id="UP000282002"/>
    </source>
</evidence>
<keyword evidence="3" id="KW-1185">Reference proteome</keyword>
<dbReference type="SMART" id="SM00421">
    <property type="entry name" value="HTH_LUXR"/>
    <property type="match status" value="1"/>
</dbReference>
<dbReference type="Gene3D" id="3.40.50.1820">
    <property type="entry name" value="alpha/beta hydrolase"/>
    <property type="match status" value="1"/>
</dbReference>
<dbReference type="PANTHER" id="PTHR43433:SF5">
    <property type="entry name" value="AB HYDROLASE-1 DOMAIN-CONTAINING PROTEIN"/>
    <property type="match status" value="1"/>
</dbReference>
<evidence type="ECO:0000259" key="1">
    <source>
        <dbReference type="SMART" id="SM00421"/>
    </source>
</evidence>
<dbReference type="InterPro" id="IPR036388">
    <property type="entry name" value="WH-like_DNA-bd_sf"/>
</dbReference>
<dbReference type="AlphaFoldDB" id="A0A3S8U9R5"/>
<gene>
    <name evidence="2" type="ORF">EI545_16600</name>
</gene>
<dbReference type="PANTHER" id="PTHR43433">
    <property type="entry name" value="HYDROLASE, ALPHA/BETA FOLD FAMILY PROTEIN"/>
    <property type="match status" value="1"/>
</dbReference>
<dbReference type="InterPro" id="IPR000792">
    <property type="entry name" value="Tscrpt_reg_LuxR_C"/>
</dbReference>
<dbReference type="InterPro" id="IPR029058">
    <property type="entry name" value="AB_hydrolase_fold"/>
</dbReference>
<proteinExistence type="predicted"/>
<protein>
    <submittedName>
        <fullName evidence="2">Helix-turn-helix transcriptional regulator</fullName>
    </submittedName>
</protein>
<dbReference type="GO" id="GO:0003677">
    <property type="term" value="F:DNA binding"/>
    <property type="evidence" value="ECO:0007669"/>
    <property type="project" value="InterPro"/>
</dbReference>
<dbReference type="Proteomes" id="UP000282002">
    <property type="component" value="Chromosome"/>
</dbReference>
<organism evidence="2 3">
    <name type="scientific">Tabrizicola piscis</name>
    <dbReference type="NCBI Taxonomy" id="2494374"/>
    <lineage>
        <taxon>Bacteria</taxon>
        <taxon>Pseudomonadati</taxon>
        <taxon>Pseudomonadota</taxon>
        <taxon>Alphaproteobacteria</taxon>
        <taxon>Rhodobacterales</taxon>
        <taxon>Paracoccaceae</taxon>
        <taxon>Tabrizicola</taxon>
    </lineage>
</organism>
<reference evidence="2 3" key="1">
    <citation type="submission" date="2018-12" db="EMBL/GenBank/DDBJ databases">
        <title>Complete genome sequencing of Tabrizicola sp. K13M18.</title>
        <authorList>
            <person name="Bae J.-W."/>
        </authorList>
    </citation>
    <scope>NUCLEOTIDE SEQUENCE [LARGE SCALE GENOMIC DNA]</scope>
    <source>
        <strain evidence="2 3">K13M18</strain>
    </source>
</reference>
<dbReference type="OrthoDB" id="8107794at2"/>
<dbReference type="KEGG" id="taw:EI545_16600"/>